<dbReference type="AlphaFoldDB" id="A0A7W5JSG3"/>
<dbReference type="InterPro" id="IPR025375">
    <property type="entry name" value="DUF4365"/>
</dbReference>
<keyword evidence="3" id="KW-1185">Reference proteome</keyword>
<feature type="domain" description="DUF4365" evidence="1">
    <location>
        <begin position="23"/>
        <end position="166"/>
    </location>
</feature>
<dbReference type="EMBL" id="JACHZG010000001">
    <property type="protein sequence ID" value="MBB3325485.1"/>
    <property type="molecule type" value="Genomic_DNA"/>
</dbReference>
<evidence type="ECO:0000259" key="1">
    <source>
        <dbReference type="Pfam" id="PF14280"/>
    </source>
</evidence>
<accession>A0A7W5JSG3</accession>
<organism evidence="2 3">
    <name type="scientific">Microlunatus antarcticus</name>
    <dbReference type="NCBI Taxonomy" id="53388"/>
    <lineage>
        <taxon>Bacteria</taxon>
        <taxon>Bacillati</taxon>
        <taxon>Actinomycetota</taxon>
        <taxon>Actinomycetes</taxon>
        <taxon>Propionibacteriales</taxon>
        <taxon>Propionibacteriaceae</taxon>
        <taxon>Microlunatus</taxon>
    </lineage>
</organism>
<sequence>MSTLAGFPDGMRSVLQGDFGESWLSVVAAGAGLSHGPHATTDLLKADIQLTLREEVEGVFNPSVLVQVKTTNALRDDGEEWAYDLDVSTYNVLQNSKERLRRILVVIGVAEDGETTRSLTEGTLLVGQSAWVSLEGAEATKNKETCVVRLPKANTLDEAGLRKMLKTFGVPQSTVRGFEELWQNADYAWAFPGEGLAQ</sequence>
<gene>
    <name evidence="2" type="ORF">FHX39_000429</name>
</gene>
<protein>
    <recommendedName>
        <fullName evidence="1">DUF4365 domain-containing protein</fullName>
    </recommendedName>
</protein>
<name>A0A7W5JSG3_9ACTN</name>
<evidence type="ECO:0000313" key="3">
    <source>
        <dbReference type="Proteomes" id="UP000565572"/>
    </source>
</evidence>
<reference evidence="2 3" key="1">
    <citation type="submission" date="2020-08" db="EMBL/GenBank/DDBJ databases">
        <title>Sequencing the genomes of 1000 actinobacteria strains.</title>
        <authorList>
            <person name="Klenk H.-P."/>
        </authorList>
    </citation>
    <scope>NUCLEOTIDE SEQUENCE [LARGE SCALE GENOMIC DNA]</scope>
    <source>
        <strain evidence="2 3">DSM 11053</strain>
    </source>
</reference>
<comment type="caution">
    <text evidence="2">The sequence shown here is derived from an EMBL/GenBank/DDBJ whole genome shotgun (WGS) entry which is preliminary data.</text>
</comment>
<dbReference type="Proteomes" id="UP000565572">
    <property type="component" value="Unassembled WGS sequence"/>
</dbReference>
<proteinExistence type="predicted"/>
<evidence type="ECO:0000313" key="2">
    <source>
        <dbReference type="EMBL" id="MBB3325485.1"/>
    </source>
</evidence>
<dbReference type="Pfam" id="PF14280">
    <property type="entry name" value="DUF4365"/>
    <property type="match status" value="1"/>
</dbReference>